<reference evidence="2 3" key="1">
    <citation type="submission" date="2014-05" db="EMBL/GenBank/DDBJ databases">
        <authorList>
            <person name="Daugherty S.C."/>
            <person name="Tallon L.J."/>
            <person name="Sadzewicz L."/>
            <person name="Kilian M."/>
            <person name="Tettelin H."/>
        </authorList>
    </citation>
    <scope>NUCLEOTIDE SEQUENCE [LARGE SCALE GENOMIC DNA]</scope>
    <source>
        <strain evidence="2 3">SK143</strain>
    </source>
</reference>
<keyword evidence="1" id="KW-0472">Membrane</keyword>
<organism evidence="2 3">
    <name type="scientific">Streptococcus oralis</name>
    <dbReference type="NCBI Taxonomy" id="1303"/>
    <lineage>
        <taxon>Bacteria</taxon>
        <taxon>Bacillati</taxon>
        <taxon>Bacillota</taxon>
        <taxon>Bacilli</taxon>
        <taxon>Lactobacillales</taxon>
        <taxon>Streptococcaceae</taxon>
        <taxon>Streptococcus</taxon>
    </lineage>
</organism>
<dbReference type="Pfam" id="PF06612">
    <property type="entry name" value="DUF1146"/>
    <property type="match status" value="1"/>
</dbReference>
<dbReference type="PATRIC" id="fig|1303.44.peg.1879"/>
<dbReference type="AlphaFoldDB" id="A0A081R271"/>
<dbReference type="STRING" id="1303.SORDD17_01000"/>
<gene>
    <name evidence="2" type="ORF">SK143_1969</name>
</gene>
<keyword evidence="1" id="KW-1133">Transmembrane helix</keyword>
<accession>A0A081R271</accession>
<name>A0A081R271_STROR</name>
<dbReference type="Proteomes" id="UP000028098">
    <property type="component" value="Unassembled WGS sequence"/>
</dbReference>
<comment type="caution">
    <text evidence="2">The sequence shown here is derived from an EMBL/GenBank/DDBJ whole genome shotgun (WGS) entry which is preliminary data.</text>
</comment>
<proteinExistence type="predicted"/>
<sequence length="51" mass="6008">MRWEKVLKVTAINTKKVRLLVGFFSIVMGYILSSFFISLYQLWQEALRGLL</sequence>
<evidence type="ECO:0000256" key="1">
    <source>
        <dbReference type="SAM" id="Phobius"/>
    </source>
</evidence>
<protein>
    <recommendedName>
        <fullName evidence="4">PF06612 family protein</fullName>
    </recommendedName>
</protein>
<keyword evidence="1" id="KW-0812">Transmembrane</keyword>
<dbReference type="EMBL" id="JPGB01000007">
    <property type="protein sequence ID" value="KEQ49294.1"/>
    <property type="molecule type" value="Genomic_DNA"/>
</dbReference>
<evidence type="ECO:0000313" key="2">
    <source>
        <dbReference type="EMBL" id="KEQ49294.1"/>
    </source>
</evidence>
<evidence type="ECO:0000313" key="3">
    <source>
        <dbReference type="Proteomes" id="UP000028098"/>
    </source>
</evidence>
<evidence type="ECO:0008006" key="4">
    <source>
        <dbReference type="Google" id="ProtNLM"/>
    </source>
</evidence>
<feature type="transmembrane region" description="Helical" evidence="1">
    <location>
        <begin position="20"/>
        <end position="43"/>
    </location>
</feature>
<dbReference type="InterPro" id="IPR009526">
    <property type="entry name" value="DUF1146"/>
</dbReference>